<dbReference type="STRING" id="1901.BB341_12410"/>
<dbReference type="InterPro" id="IPR006748">
    <property type="entry name" value="NH2Glyco/OHUrea_AB-resist_kin"/>
</dbReference>
<gene>
    <name evidence="1" type="ORF">SCLAV_3237</name>
</gene>
<dbReference type="Proteomes" id="UP000002357">
    <property type="component" value="Chromosome"/>
</dbReference>
<dbReference type="SUPFAM" id="SSF56112">
    <property type="entry name" value="Protein kinase-like (PK-like)"/>
    <property type="match status" value="1"/>
</dbReference>
<dbReference type="Pfam" id="PF04655">
    <property type="entry name" value="APH_6_hur"/>
    <property type="match status" value="1"/>
</dbReference>
<proteinExistence type="predicted"/>
<sequence>MGGGADCTQGRSAGKRVSCTSSLRTIADMVEIPELLAHRQLAHGGAAGRAFIAELPSRTERFLDAWGLRPAGPVRHGWTALVVPVERGDGSRAVLKLQALTDETEGEAQALRAWGGDGAVRLLRHDAPTGTLLLERLDSRRCLADLPGVRDAVTVIAELLARLTARPAPPGLRRLGDIAADLLDRAPGTLALLGDERERLLLLDCAAALREVADEPGDRLLHWDLHYENVLAAEREPWLAIDPKPLAGDPGFELLPALYNRFDPAAVQWRFDLLTEALGLDRERARAWSLGRVLQNTLWHIEDGERHLEREQESMARTLLAR</sequence>
<keyword evidence="1" id="KW-0808">Transferase</keyword>
<evidence type="ECO:0000313" key="1">
    <source>
        <dbReference type="EMBL" id="EFG08308.1"/>
    </source>
</evidence>
<organism evidence="1 2">
    <name type="scientific">Streptomyces clavuligerus</name>
    <dbReference type="NCBI Taxonomy" id="1901"/>
    <lineage>
        <taxon>Bacteria</taxon>
        <taxon>Bacillati</taxon>
        <taxon>Actinomycetota</taxon>
        <taxon>Actinomycetes</taxon>
        <taxon>Kitasatosporales</taxon>
        <taxon>Streptomycetaceae</taxon>
        <taxon>Streptomyces</taxon>
    </lineage>
</organism>
<dbReference type="EMBL" id="CM000913">
    <property type="protein sequence ID" value="EFG08308.1"/>
    <property type="molecule type" value="Genomic_DNA"/>
</dbReference>
<accession>E2PYX7</accession>
<dbReference type="AlphaFoldDB" id="E2PYX7"/>
<protein>
    <submittedName>
        <fullName evidence="1">Putative aminoglycoside phosphotransferase</fullName>
    </submittedName>
</protein>
<reference evidence="1 2" key="1">
    <citation type="journal article" date="2010" name="Genome Biol. Evol.">
        <title>The sequence of a 1.8-mb bacterial linear plasmid reveals a rich evolutionary reservoir of secondary metabolic pathways.</title>
        <authorList>
            <person name="Medema M.H."/>
            <person name="Trefzer A."/>
            <person name="Kovalchuk A."/>
            <person name="van den Berg M."/>
            <person name="Mueller U."/>
            <person name="Heijne W."/>
            <person name="Wu L."/>
            <person name="Alam M.T."/>
            <person name="Ronning C.M."/>
            <person name="Nierman W.C."/>
            <person name="Bovenberg R.A.L."/>
            <person name="Breitling R."/>
            <person name="Takano E."/>
        </authorList>
    </citation>
    <scope>NUCLEOTIDE SEQUENCE [LARGE SCALE GENOMIC DNA]</scope>
    <source>
        <strain evidence="2">ATCC 27064 / DSM 738 / JCM 4710 / NBRC 13307 / NCIMB 12785 / NRRL 3585 / VKM Ac-602</strain>
    </source>
</reference>
<dbReference type="GO" id="GO:0016773">
    <property type="term" value="F:phosphotransferase activity, alcohol group as acceptor"/>
    <property type="evidence" value="ECO:0007669"/>
    <property type="project" value="InterPro"/>
</dbReference>
<dbReference type="GO" id="GO:0019748">
    <property type="term" value="P:secondary metabolic process"/>
    <property type="evidence" value="ECO:0007669"/>
    <property type="project" value="InterPro"/>
</dbReference>
<name>E2PYX7_STRCL</name>
<keyword evidence="2" id="KW-1185">Reference proteome</keyword>
<dbReference type="InterPro" id="IPR011009">
    <property type="entry name" value="Kinase-like_dom_sf"/>
</dbReference>
<evidence type="ECO:0000313" key="2">
    <source>
        <dbReference type="Proteomes" id="UP000002357"/>
    </source>
</evidence>
<dbReference type="eggNOG" id="COG3570">
    <property type="taxonomic scope" value="Bacteria"/>
</dbReference>